<gene>
    <name evidence="1" type="ORF">LITE_LOCUS21465</name>
</gene>
<keyword evidence="2" id="KW-1185">Reference proteome</keyword>
<reference evidence="1" key="1">
    <citation type="submission" date="2022-08" db="EMBL/GenBank/DDBJ databases">
        <authorList>
            <person name="Gutierrez-Valencia J."/>
        </authorList>
    </citation>
    <scope>NUCLEOTIDE SEQUENCE</scope>
</reference>
<name>A0AAV0L238_9ROSI</name>
<comment type="caution">
    <text evidence="1">The sequence shown here is derived from an EMBL/GenBank/DDBJ whole genome shotgun (WGS) entry which is preliminary data.</text>
</comment>
<protein>
    <submittedName>
        <fullName evidence="1">Uncharacterized protein</fullName>
    </submittedName>
</protein>
<evidence type="ECO:0000313" key="1">
    <source>
        <dbReference type="EMBL" id="CAI0428028.1"/>
    </source>
</evidence>
<organism evidence="1 2">
    <name type="scientific">Linum tenue</name>
    <dbReference type="NCBI Taxonomy" id="586396"/>
    <lineage>
        <taxon>Eukaryota</taxon>
        <taxon>Viridiplantae</taxon>
        <taxon>Streptophyta</taxon>
        <taxon>Embryophyta</taxon>
        <taxon>Tracheophyta</taxon>
        <taxon>Spermatophyta</taxon>
        <taxon>Magnoliopsida</taxon>
        <taxon>eudicotyledons</taxon>
        <taxon>Gunneridae</taxon>
        <taxon>Pentapetalae</taxon>
        <taxon>rosids</taxon>
        <taxon>fabids</taxon>
        <taxon>Malpighiales</taxon>
        <taxon>Linaceae</taxon>
        <taxon>Linum</taxon>
    </lineage>
</organism>
<evidence type="ECO:0000313" key="2">
    <source>
        <dbReference type="Proteomes" id="UP001154282"/>
    </source>
</evidence>
<proteinExistence type="predicted"/>
<accession>A0AAV0L238</accession>
<sequence>MFQVRGELQRR</sequence>
<dbReference type="Proteomes" id="UP001154282">
    <property type="component" value="Unassembled WGS sequence"/>
</dbReference>
<dbReference type="EMBL" id="CAMGYJ010000006">
    <property type="protein sequence ID" value="CAI0428028.1"/>
    <property type="molecule type" value="Genomic_DNA"/>
</dbReference>